<dbReference type="InterPro" id="IPR039840">
    <property type="entry name" value="NAA80"/>
</dbReference>
<dbReference type="GO" id="GO:0008080">
    <property type="term" value="F:N-acetyltransferase activity"/>
    <property type="evidence" value="ECO:0007669"/>
    <property type="project" value="InterPro"/>
</dbReference>
<dbReference type="PANTHER" id="PTHR13538">
    <property type="entry name" value="N-ACETYLTRANSFERASE 6"/>
    <property type="match status" value="1"/>
</dbReference>
<keyword evidence="2" id="KW-1185">Reference proteome</keyword>
<dbReference type="STRING" id="947166.A0A1D1VVV9"/>
<comment type="caution">
    <text evidence="1">The sequence shown here is derived from an EMBL/GenBank/DDBJ whole genome shotgun (WGS) entry which is preliminary data.</text>
</comment>
<evidence type="ECO:0000313" key="1">
    <source>
        <dbReference type="EMBL" id="GAV03124.1"/>
    </source>
</evidence>
<name>A0A1D1VVV9_RAMVA</name>
<dbReference type="PANTHER" id="PTHR13538:SF4">
    <property type="entry name" value="N-ALPHA-ACETYLTRANSFERASE 80"/>
    <property type="match status" value="1"/>
</dbReference>
<dbReference type="AlphaFoldDB" id="A0A1D1VVV9"/>
<dbReference type="GO" id="GO:1905502">
    <property type="term" value="F:acetyl-CoA binding"/>
    <property type="evidence" value="ECO:0007669"/>
    <property type="project" value="TreeGrafter"/>
</dbReference>
<sequence length="109" mass="12174">MADSSSSGLQDTTSGPEIIIIPLHEDWRYLEDCAKLLNSEWKRSMEARLHSLRKCSDRFPLSLVMVSTSERSHKVLGHSRLASIPGRSDDCYVESGMTIIQAFSFPDSG</sequence>
<dbReference type="OrthoDB" id="329272at2759"/>
<accession>A0A1D1VVV9</accession>
<gene>
    <name evidence="1" type="primary">RvY_13599</name>
    <name evidence="1" type="synonym">RvY_13599.2</name>
    <name evidence="1" type="ORF">RvY_13599-2</name>
</gene>
<proteinExistence type="predicted"/>
<dbReference type="GO" id="GO:0005737">
    <property type="term" value="C:cytoplasm"/>
    <property type="evidence" value="ECO:0007669"/>
    <property type="project" value="TreeGrafter"/>
</dbReference>
<dbReference type="Proteomes" id="UP000186922">
    <property type="component" value="Unassembled WGS sequence"/>
</dbReference>
<dbReference type="EMBL" id="BDGG01000009">
    <property type="protein sequence ID" value="GAV03124.1"/>
    <property type="molecule type" value="Genomic_DNA"/>
</dbReference>
<evidence type="ECO:0000313" key="2">
    <source>
        <dbReference type="Proteomes" id="UP000186922"/>
    </source>
</evidence>
<protein>
    <submittedName>
        <fullName evidence="1">Uncharacterized protein</fullName>
    </submittedName>
</protein>
<reference evidence="1 2" key="1">
    <citation type="journal article" date="2016" name="Nat. Commun.">
        <title>Extremotolerant tardigrade genome and improved radiotolerance of human cultured cells by tardigrade-unique protein.</title>
        <authorList>
            <person name="Hashimoto T."/>
            <person name="Horikawa D.D."/>
            <person name="Saito Y."/>
            <person name="Kuwahara H."/>
            <person name="Kozuka-Hata H."/>
            <person name="Shin-I T."/>
            <person name="Minakuchi Y."/>
            <person name="Ohishi K."/>
            <person name="Motoyama A."/>
            <person name="Aizu T."/>
            <person name="Enomoto A."/>
            <person name="Kondo K."/>
            <person name="Tanaka S."/>
            <person name="Hara Y."/>
            <person name="Koshikawa S."/>
            <person name="Sagara H."/>
            <person name="Miura T."/>
            <person name="Yokobori S."/>
            <person name="Miyagawa K."/>
            <person name="Suzuki Y."/>
            <person name="Kubo T."/>
            <person name="Oyama M."/>
            <person name="Kohara Y."/>
            <person name="Fujiyama A."/>
            <person name="Arakawa K."/>
            <person name="Katayama T."/>
            <person name="Toyoda A."/>
            <person name="Kunieda T."/>
        </authorList>
    </citation>
    <scope>NUCLEOTIDE SEQUENCE [LARGE SCALE GENOMIC DNA]</scope>
    <source>
        <strain evidence="1 2">YOKOZUNA-1</strain>
    </source>
</reference>
<organism evidence="1 2">
    <name type="scientific">Ramazzottius varieornatus</name>
    <name type="common">Water bear</name>
    <name type="synonym">Tardigrade</name>
    <dbReference type="NCBI Taxonomy" id="947166"/>
    <lineage>
        <taxon>Eukaryota</taxon>
        <taxon>Metazoa</taxon>
        <taxon>Ecdysozoa</taxon>
        <taxon>Tardigrada</taxon>
        <taxon>Eutardigrada</taxon>
        <taxon>Parachela</taxon>
        <taxon>Hypsibioidea</taxon>
        <taxon>Ramazzottiidae</taxon>
        <taxon>Ramazzottius</taxon>
    </lineage>
</organism>